<proteinExistence type="predicted"/>
<feature type="region of interest" description="Disordered" evidence="1">
    <location>
        <begin position="115"/>
        <end position="136"/>
    </location>
</feature>
<evidence type="ECO:0000313" key="3">
    <source>
        <dbReference type="Proteomes" id="UP000272025"/>
    </source>
</evidence>
<evidence type="ECO:0000313" key="2">
    <source>
        <dbReference type="EMBL" id="ROT40296.1"/>
    </source>
</evidence>
<dbReference type="RefSeq" id="XP_028468102.1">
    <property type="nucleotide sequence ID" value="XM_028615793.1"/>
</dbReference>
<accession>A0A3N2Q0R7</accession>
<evidence type="ECO:0000256" key="1">
    <source>
        <dbReference type="SAM" id="MobiDB-lite"/>
    </source>
</evidence>
<keyword evidence="3" id="KW-1185">Reference proteome</keyword>
<feature type="compositionally biased region" description="Basic residues" evidence="1">
    <location>
        <begin position="125"/>
        <end position="134"/>
    </location>
</feature>
<sequence length="238" mass="27643">MGCRRDPKPRSEPTVCLIWRPYISQRRHIDRAIQSTHKRFLRLLAFFVMFLQELRSRSCHFFSAVTAAPACHSQALRKTGQYDPAHKAHFPRPSRPLSSCRCNISRSYHHLQSRRNFALSDQGKKRQRKRKSRHSVSYFQQVKLNSQWPENITSPTSPATRPLPLSTRARARRLPRSPKSRTWPWMRMMPTAPVTRERRYVFALRSVSPHPYAFLSLANIANPRQNDNGALVSIACAS</sequence>
<dbReference type="EMBL" id="ML119052">
    <property type="protein sequence ID" value="ROT40296.1"/>
    <property type="molecule type" value="Genomic_DNA"/>
</dbReference>
<organism evidence="2 3">
    <name type="scientific">Sodiomyces alkalinus (strain CBS 110278 / VKM F-3762 / F11)</name>
    <name type="common">Alkaliphilic filamentous fungus</name>
    <dbReference type="NCBI Taxonomy" id="1314773"/>
    <lineage>
        <taxon>Eukaryota</taxon>
        <taxon>Fungi</taxon>
        <taxon>Dikarya</taxon>
        <taxon>Ascomycota</taxon>
        <taxon>Pezizomycotina</taxon>
        <taxon>Sordariomycetes</taxon>
        <taxon>Hypocreomycetidae</taxon>
        <taxon>Glomerellales</taxon>
        <taxon>Plectosphaerellaceae</taxon>
        <taxon>Sodiomyces</taxon>
    </lineage>
</organism>
<name>A0A3N2Q0R7_SODAK</name>
<reference evidence="2 3" key="1">
    <citation type="journal article" date="2018" name="Mol. Ecol.">
        <title>The obligate alkalophilic soda-lake fungus Sodiomyces alkalinus has shifted to a protein diet.</title>
        <authorList>
            <person name="Grum-Grzhimaylo A.A."/>
            <person name="Falkoski D.L."/>
            <person name="van den Heuvel J."/>
            <person name="Valero-Jimenez C.A."/>
            <person name="Min B."/>
            <person name="Choi I.G."/>
            <person name="Lipzen A."/>
            <person name="Daum C.G."/>
            <person name="Aanen D.K."/>
            <person name="Tsang A."/>
            <person name="Henrissat B."/>
            <person name="Bilanenko E.N."/>
            <person name="de Vries R.P."/>
            <person name="van Kan J.A.L."/>
            <person name="Grigoriev I.V."/>
            <person name="Debets A.J.M."/>
        </authorList>
    </citation>
    <scope>NUCLEOTIDE SEQUENCE [LARGE SCALE GENOMIC DNA]</scope>
    <source>
        <strain evidence="2 3">F11</strain>
    </source>
</reference>
<protein>
    <submittedName>
        <fullName evidence="2">Uncharacterized protein</fullName>
    </submittedName>
</protein>
<dbReference type="AlphaFoldDB" id="A0A3N2Q0R7"/>
<dbReference type="GeneID" id="39584270"/>
<dbReference type="Proteomes" id="UP000272025">
    <property type="component" value="Unassembled WGS sequence"/>
</dbReference>
<gene>
    <name evidence="2" type="ORF">SODALDRAFT_93158</name>
</gene>